<dbReference type="Proteomes" id="UP000276133">
    <property type="component" value="Unassembled WGS sequence"/>
</dbReference>
<name>A0A3M7REN2_BRAPC</name>
<evidence type="ECO:0000313" key="2">
    <source>
        <dbReference type="Proteomes" id="UP000276133"/>
    </source>
</evidence>
<evidence type="ECO:0000313" key="1">
    <source>
        <dbReference type="EMBL" id="RNA21725.1"/>
    </source>
</evidence>
<reference evidence="1 2" key="1">
    <citation type="journal article" date="2018" name="Sci. Rep.">
        <title>Genomic signatures of local adaptation to the degree of environmental predictability in rotifers.</title>
        <authorList>
            <person name="Franch-Gras L."/>
            <person name="Hahn C."/>
            <person name="Garcia-Roger E.M."/>
            <person name="Carmona M.J."/>
            <person name="Serra M."/>
            <person name="Gomez A."/>
        </authorList>
    </citation>
    <scope>NUCLEOTIDE SEQUENCE [LARGE SCALE GENOMIC DNA]</scope>
    <source>
        <strain evidence="1">HYR1</strain>
    </source>
</reference>
<proteinExistence type="predicted"/>
<organism evidence="1 2">
    <name type="scientific">Brachionus plicatilis</name>
    <name type="common">Marine rotifer</name>
    <name type="synonym">Brachionus muelleri</name>
    <dbReference type="NCBI Taxonomy" id="10195"/>
    <lineage>
        <taxon>Eukaryota</taxon>
        <taxon>Metazoa</taxon>
        <taxon>Spiralia</taxon>
        <taxon>Gnathifera</taxon>
        <taxon>Rotifera</taxon>
        <taxon>Eurotatoria</taxon>
        <taxon>Monogononta</taxon>
        <taxon>Pseudotrocha</taxon>
        <taxon>Ploima</taxon>
        <taxon>Brachionidae</taxon>
        <taxon>Brachionus</taxon>
    </lineage>
</organism>
<protein>
    <submittedName>
        <fullName evidence="1">Uncharacterized protein</fullName>
    </submittedName>
</protein>
<dbReference type="EMBL" id="REGN01003618">
    <property type="protein sequence ID" value="RNA21725.1"/>
    <property type="molecule type" value="Genomic_DNA"/>
</dbReference>
<accession>A0A3M7REN2</accession>
<comment type="caution">
    <text evidence="1">The sequence shown here is derived from an EMBL/GenBank/DDBJ whole genome shotgun (WGS) entry which is preliminary data.</text>
</comment>
<dbReference type="AlphaFoldDB" id="A0A3M7REN2"/>
<sequence length="70" mass="7827">MEIGIASCGVSETDEIAEQPLSKKSRLENNEKKQYNLKHTCTFLVINSSSIPPFPTGIVEEESKNKMRIS</sequence>
<gene>
    <name evidence="1" type="ORF">BpHYR1_020141</name>
</gene>
<keyword evidence="2" id="KW-1185">Reference proteome</keyword>